<feature type="region of interest" description="Disordered" evidence="8">
    <location>
        <begin position="139"/>
        <end position="206"/>
    </location>
</feature>
<feature type="domain" description="C2H2-type" evidence="11">
    <location>
        <begin position="92"/>
        <end position="120"/>
    </location>
</feature>
<evidence type="ECO:0000259" key="10">
    <source>
        <dbReference type="PROSITE" id="PS50071"/>
    </source>
</evidence>
<keyword evidence="6 7" id="KW-0539">Nucleus</keyword>
<feature type="region of interest" description="Disordered" evidence="8">
    <location>
        <begin position="803"/>
        <end position="835"/>
    </location>
</feature>
<dbReference type="WBParaSite" id="ALUE_0001099901-mRNA-1">
    <property type="protein sequence ID" value="ALUE_0001099901-mRNA-1"/>
    <property type="gene ID" value="ALUE_0001099901"/>
</dbReference>
<evidence type="ECO:0000256" key="1">
    <source>
        <dbReference type="ARBA" id="ARBA00004123"/>
    </source>
</evidence>
<feature type="domain" description="Homeobox" evidence="10">
    <location>
        <begin position="879"/>
        <end position="929"/>
    </location>
</feature>
<dbReference type="InterPro" id="IPR001356">
    <property type="entry name" value="HD"/>
</dbReference>
<dbReference type="Proteomes" id="UP000036681">
    <property type="component" value="Unplaced"/>
</dbReference>
<protein>
    <submittedName>
        <fullName evidence="13">Homeobox domain-containing protein</fullName>
    </submittedName>
</protein>
<evidence type="ECO:0000256" key="9">
    <source>
        <dbReference type="SAM" id="SignalP"/>
    </source>
</evidence>
<sequence length="1177" mass="130934">MLLKRQICLISLLAGHLPNLTELSAVSSSPVSDRPLQQAIDDERTPRSGVAFRKMLETYGFDVVKQFNECVDERRGKLDALSDEALPEICRIECSQCSNSFSSIWVLKAHYEQVHNSVVPVDEVERFAEKLRKVLDEVDEKKVDEQSEAAKKRLRADDATTDAEDSTSRLSEEKYKPEVKRVKEEGGSNSSGSTPRPSTSKETPELSNQLAMMGMMGFPFMPNPFMPMIAPDFFANPLLGVQHNPAAIPHGNISLTNFCACRWAVYAQYGKVASATETDGRSNCPLTLVASAVVTYSGLMVPLPYSGPLTEISKQTVPQEHGDCEITERSVIDPFEGWKEKGENAKAVPSTSPAKRARTRITDEQLKILRQYFDINNSPSEKQIKEMSVKAQLPEKVIKHWFRNTLFKTNSEECKATPSKTQPESLSATSKASTPAGTSQLTALRNTQASTNPFVPFLHDDKAITSLLQGMPQSNSVSGRRANRTRFTDFQLRTLQQFFDKQAYPKDDDLEVLSKKLQLSPRVIVVWFQNARQKARKIYENQPSSANDDRFMKTPGSNFQCKRCQLVFQRYYELIQHQQKLCYKDDCVAQQKDNKKLINVVLRIPHFLNNLSVSERSTDLLLSPGERGSLVSTSGKDYFKGVEENLSEDEKSILESENGIASSGHGGSGQAPNLSGALAQLIGAASSETGMDLNQADFLKLLASSKPSQDSSLKLLQKLRDKKKAFYKRCPFCCLLFHSRESLVGHIPARHPEQLSSTPVNVDLLPDAEDVPTITTIASEDPATSLELSKLNGSSKKVEATPLDLSCSANGEGREDSLSMSPSYYHSDNEDNSDNVETCDQYNSSSPGAAGNAAQSAVQRTAANSKRYRTHLTPLQVHSQEYLQVMKSVFAEYKTPSMSECDMLGAEIGLHKRVVQVWFQNARAKERKTRAYNGEDEMLRCTATRCEVCGIDYNHRVTLHDHIFTSEHLSKVKKLLRCETQSDAARIDTNFTSENNGDRDDGHRIRMKAVRDHKIMKAAGISLQNAAANSLPQFPYNFIYGLQPGLAPMIYDPNVMGTPIPMLQIPESVMAQITTDMSAGRESTKFTQDGKTFQQLIAVLPLRDFQCAGSKDSEVIKGSNEAVAASTVPSVQETLEVHLMMSFRNTLFLNLYLRPVAPVSAFYCVSHFCVVFVYSEQ</sequence>
<dbReference type="SMART" id="SM00355">
    <property type="entry name" value="ZnF_C2H2"/>
    <property type="match status" value="4"/>
</dbReference>
<keyword evidence="5" id="KW-0863">Zinc-finger</keyword>
<dbReference type="FunFam" id="1.10.10.60:FF:000064">
    <property type="entry name" value="Zinc finger homeobox protein 4"/>
    <property type="match status" value="1"/>
</dbReference>
<keyword evidence="6 7" id="KW-0371">Homeobox</keyword>
<dbReference type="PROSITE" id="PS50157">
    <property type="entry name" value="ZINC_FINGER_C2H2_2"/>
    <property type="match status" value="1"/>
</dbReference>
<dbReference type="CDD" id="cd00086">
    <property type="entry name" value="homeodomain"/>
    <property type="match status" value="3"/>
</dbReference>
<dbReference type="Pfam" id="PF00046">
    <property type="entry name" value="Homeodomain"/>
    <property type="match status" value="3"/>
</dbReference>
<name>A0A9J2PNU7_ASCLU</name>
<feature type="chain" id="PRO_5039906650" evidence="9">
    <location>
        <begin position="24"/>
        <end position="1177"/>
    </location>
</feature>
<feature type="domain" description="Homeobox" evidence="10">
    <location>
        <begin position="352"/>
        <end position="412"/>
    </location>
</feature>
<keyword evidence="4" id="KW-0862">Zinc</keyword>
<dbReference type="GO" id="GO:0000981">
    <property type="term" value="F:DNA-binding transcription factor activity, RNA polymerase II-specific"/>
    <property type="evidence" value="ECO:0007669"/>
    <property type="project" value="TreeGrafter"/>
</dbReference>
<dbReference type="GO" id="GO:0008270">
    <property type="term" value="F:zinc ion binding"/>
    <property type="evidence" value="ECO:0007669"/>
    <property type="project" value="UniProtKB-KW"/>
</dbReference>
<feature type="DNA-binding region" description="Homeobox" evidence="6">
    <location>
        <begin position="480"/>
        <end position="539"/>
    </location>
</feature>
<keyword evidence="6 7" id="KW-0238">DNA-binding</keyword>
<dbReference type="SUPFAM" id="SSF46689">
    <property type="entry name" value="Homeodomain-like"/>
    <property type="match status" value="3"/>
</dbReference>
<keyword evidence="12" id="KW-1185">Reference proteome</keyword>
<dbReference type="Gene3D" id="1.10.10.60">
    <property type="entry name" value="Homeodomain-like"/>
    <property type="match status" value="3"/>
</dbReference>
<evidence type="ECO:0000256" key="5">
    <source>
        <dbReference type="PROSITE-ProRule" id="PRU00042"/>
    </source>
</evidence>
<feature type="compositionally biased region" description="Basic and acidic residues" evidence="8">
    <location>
        <begin position="166"/>
        <end position="186"/>
    </location>
</feature>
<evidence type="ECO:0000256" key="2">
    <source>
        <dbReference type="ARBA" id="ARBA00022723"/>
    </source>
</evidence>
<dbReference type="SUPFAM" id="SSF57667">
    <property type="entry name" value="beta-beta-alpha zinc fingers"/>
    <property type="match status" value="1"/>
</dbReference>
<feature type="compositionally biased region" description="Polar residues" evidence="8">
    <location>
        <begin position="418"/>
        <end position="439"/>
    </location>
</feature>
<keyword evidence="3" id="KW-0677">Repeat</keyword>
<accession>A0A9J2PNU7</accession>
<keyword evidence="2" id="KW-0479">Metal-binding</keyword>
<dbReference type="InterPro" id="IPR036236">
    <property type="entry name" value="Znf_C2H2_sf"/>
</dbReference>
<feature type="DNA-binding region" description="Homeobox" evidence="6">
    <location>
        <begin position="881"/>
        <end position="930"/>
    </location>
</feature>
<dbReference type="FunFam" id="1.10.10.60:FF:000080">
    <property type="entry name" value="Zinc finger homeobox protein 2"/>
    <property type="match status" value="1"/>
</dbReference>
<dbReference type="SMART" id="SM00389">
    <property type="entry name" value="HOX"/>
    <property type="match status" value="3"/>
</dbReference>
<evidence type="ECO:0000256" key="4">
    <source>
        <dbReference type="ARBA" id="ARBA00022833"/>
    </source>
</evidence>
<evidence type="ECO:0000259" key="11">
    <source>
        <dbReference type="PROSITE" id="PS50157"/>
    </source>
</evidence>
<keyword evidence="9" id="KW-0732">Signal</keyword>
<feature type="compositionally biased region" description="Polar residues" evidence="8">
    <location>
        <begin position="187"/>
        <end position="206"/>
    </location>
</feature>
<dbReference type="GO" id="GO:0005634">
    <property type="term" value="C:nucleus"/>
    <property type="evidence" value="ECO:0007669"/>
    <property type="project" value="UniProtKB-SubCell"/>
</dbReference>
<feature type="region of interest" description="Disordered" evidence="8">
    <location>
        <begin position="413"/>
        <end position="439"/>
    </location>
</feature>
<evidence type="ECO:0000256" key="3">
    <source>
        <dbReference type="ARBA" id="ARBA00022737"/>
    </source>
</evidence>
<reference evidence="13" key="1">
    <citation type="submission" date="2023-03" db="UniProtKB">
        <authorList>
            <consortium name="WormBaseParasite"/>
        </authorList>
    </citation>
    <scope>IDENTIFICATION</scope>
</reference>
<dbReference type="PROSITE" id="PS00028">
    <property type="entry name" value="ZINC_FINGER_C2H2_1"/>
    <property type="match status" value="2"/>
</dbReference>
<dbReference type="GO" id="GO:0000978">
    <property type="term" value="F:RNA polymerase II cis-regulatory region sequence-specific DNA binding"/>
    <property type="evidence" value="ECO:0007669"/>
    <property type="project" value="TreeGrafter"/>
</dbReference>
<feature type="signal peptide" evidence="9">
    <location>
        <begin position="1"/>
        <end position="23"/>
    </location>
</feature>
<evidence type="ECO:0000256" key="7">
    <source>
        <dbReference type="RuleBase" id="RU000682"/>
    </source>
</evidence>
<feature type="domain" description="Homeobox" evidence="10">
    <location>
        <begin position="478"/>
        <end position="538"/>
    </location>
</feature>
<dbReference type="InterPro" id="IPR009057">
    <property type="entry name" value="Homeodomain-like_sf"/>
</dbReference>
<dbReference type="PROSITE" id="PS50071">
    <property type="entry name" value="HOMEOBOX_2"/>
    <property type="match status" value="3"/>
</dbReference>
<proteinExistence type="predicted"/>
<dbReference type="PANTHER" id="PTHR45891:SF3">
    <property type="entry name" value="ZINC FINGER PROTEIN 2"/>
    <property type="match status" value="1"/>
</dbReference>
<dbReference type="PANTHER" id="PTHR45891">
    <property type="entry name" value="ZINC FINGER HOMEOBOX PROTEIN"/>
    <property type="match status" value="1"/>
</dbReference>
<feature type="DNA-binding region" description="Homeobox" evidence="6">
    <location>
        <begin position="354"/>
        <end position="413"/>
    </location>
</feature>
<dbReference type="InterPro" id="IPR013087">
    <property type="entry name" value="Znf_C2H2_type"/>
</dbReference>
<evidence type="ECO:0000313" key="13">
    <source>
        <dbReference type="WBParaSite" id="ALUE_0001099901-mRNA-1"/>
    </source>
</evidence>
<comment type="subcellular location">
    <subcellularLocation>
        <location evidence="1 6 7">Nucleus</location>
    </subcellularLocation>
</comment>
<evidence type="ECO:0000313" key="12">
    <source>
        <dbReference type="Proteomes" id="UP000036681"/>
    </source>
</evidence>
<organism evidence="12 13">
    <name type="scientific">Ascaris lumbricoides</name>
    <name type="common">Giant roundworm</name>
    <dbReference type="NCBI Taxonomy" id="6252"/>
    <lineage>
        <taxon>Eukaryota</taxon>
        <taxon>Metazoa</taxon>
        <taxon>Ecdysozoa</taxon>
        <taxon>Nematoda</taxon>
        <taxon>Chromadorea</taxon>
        <taxon>Rhabditida</taxon>
        <taxon>Spirurina</taxon>
        <taxon>Ascaridomorpha</taxon>
        <taxon>Ascaridoidea</taxon>
        <taxon>Ascarididae</taxon>
        <taxon>Ascaris</taxon>
    </lineage>
</organism>
<evidence type="ECO:0000256" key="6">
    <source>
        <dbReference type="PROSITE-ProRule" id="PRU00108"/>
    </source>
</evidence>
<dbReference type="AlphaFoldDB" id="A0A9J2PNU7"/>
<evidence type="ECO:0000256" key="8">
    <source>
        <dbReference type="SAM" id="MobiDB-lite"/>
    </source>
</evidence>
<dbReference type="InterPro" id="IPR051968">
    <property type="entry name" value="ZnFinger_Homeobox_TR"/>
</dbReference>
<feature type="compositionally biased region" description="Basic and acidic residues" evidence="8">
    <location>
        <begin position="139"/>
        <end position="158"/>
    </location>
</feature>